<keyword evidence="7" id="KW-0406">Ion transport</keyword>
<reference evidence="13 14" key="1">
    <citation type="journal article" date="2020" name="Arch. Microbiol.">
        <title>The genome sequence of the giant phototrophic gammaproteobacterium Thiospirillum jenense gives insight into its physiological properties and phylogenetic relationships.</title>
        <authorList>
            <person name="Imhoff J.F."/>
            <person name="Meyer T.E."/>
            <person name="Kyndt J.A."/>
        </authorList>
    </citation>
    <scope>NUCLEOTIDE SEQUENCE [LARGE SCALE GENOMIC DNA]</scope>
    <source>
        <strain evidence="13 14">DSM 216</strain>
    </source>
</reference>
<evidence type="ECO:0000256" key="9">
    <source>
        <dbReference type="ARBA" id="ARBA00023136"/>
    </source>
</evidence>
<keyword evidence="5" id="KW-0812">Transmembrane</keyword>
<accession>A0A839HMK8</accession>
<proteinExistence type="predicted"/>
<dbReference type="GO" id="GO:0015288">
    <property type="term" value="F:porin activity"/>
    <property type="evidence" value="ECO:0007669"/>
    <property type="project" value="UniProtKB-KW"/>
</dbReference>
<keyword evidence="4" id="KW-1134">Transmembrane beta strand</keyword>
<dbReference type="InterPro" id="IPR002299">
    <property type="entry name" value="Porin_Neis"/>
</dbReference>
<dbReference type="Proteomes" id="UP000548632">
    <property type="component" value="Unassembled WGS sequence"/>
</dbReference>
<comment type="subcellular location">
    <subcellularLocation>
        <location evidence="1">Cell outer membrane</location>
        <topology evidence="1">Multi-pass membrane protein</topology>
    </subcellularLocation>
</comment>
<dbReference type="AlphaFoldDB" id="A0A839HMK8"/>
<keyword evidence="10" id="KW-0998">Cell outer membrane</keyword>
<evidence type="ECO:0000313" key="14">
    <source>
        <dbReference type="Proteomes" id="UP000548632"/>
    </source>
</evidence>
<feature type="chain" id="PRO_5032352092" evidence="11">
    <location>
        <begin position="23"/>
        <end position="391"/>
    </location>
</feature>
<dbReference type="CDD" id="cd00342">
    <property type="entry name" value="gram_neg_porins"/>
    <property type="match status" value="1"/>
</dbReference>
<dbReference type="RefSeq" id="WP_182584372.1">
    <property type="nucleotide sequence ID" value="NZ_JABVCQ010000025.1"/>
</dbReference>
<evidence type="ECO:0000256" key="11">
    <source>
        <dbReference type="SAM" id="SignalP"/>
    </source>
</evidence>
<comment type="subunit">
    <text evidence="2">Homotrimer.</text>
</comment>
<dbReference type="Pfam" id="PF13609">
    <property type="entry name" value="Porin_4"/>
    <property type="match status" value="1"/>
</dbReference>
<dbReference type="InterPro" id="IPR023614">
    <property type="entry name" value="Porin_dom_sf"/>
</dbReference>
<organism evidence="13 14">
    <name type="scientific">Thiospirillum jenense</name>
    <dbReference type="NCBI Taxonomy" id="1653858"/>
    <lineage>
        <taxon>Bacteria</taxon>
        <taxon>Pseudomonadati</taxon>
        <taxon>Pseudomonadota</taxon>
        <taxon>Gammaproteobacteria</taxon>
        <taxon>Chromatiales</taxon>
        <taxon>Chromatiaceae</taxon>
        <taxon>Thiospirillum</taxon>
    </lineage>
</organism>
<evidence type="ECO:0000256" key="10">
    <source>
        <dbReference type="ARBA" id="ARBA00023237"/>
    </source>
</evidence>
<dbReference type="EMBL" id="JABVCQ010000025">
    <property type="protein sequence ID" value="MBB1126742.1"/>
    <property type="molecule type" value="Genomic_DNA"/>
</dbReference>
<evidence type="ECO:0000256" key="3">
    <source>
        <dbReference type="ARBA" id="ARBA00022448"/>
    </source>
</evidence>
<comment type="caution">
    <text evidence="13">The sequence shown here is derived from an EMBL/GenBank/DDBJ whole genome shotgun (WGS) entry which is preliminary data.</text>
</comment>
<evidence type="ECO:0000256" key="8">
    <source>
        <dbReference type="ARBA" id="ARBA00023114"/>
    </source>
</evidence>
<keyword evidence="6 11" id="KW-0732">Signal</keyword>
<evidence type="ECO:0000256" key="6">
    <source>
        <dbReference type="ARBA" id="ARBA00022729"/>
    </source>
</evidence>
<evidence type="ECO:0000256" key="2">
    <source>
        <dbReference type="ARBA" id="ARBA00011233"/>
    </source>
</evidence>
<dbReference type="PRINTS" id="PR00184">
    <property type="entry name" value="NEISSPPORIN"/>
</dbReference>
<dbReference type="GO" id="GO:0009279">
    <property type="term" value="C:cell outer membrane"/>
    <property type="evidence" value="ECO:0007669"/>
    <property type="project" value="UniProtKB-SubCell"/>
</dbReference>
<feature type="domain" description="Porin" evidence="12">
    <location>
        <begin position="9"/>
        <end position="371"/>
    </location>
</feature>
<dbReference type="InterPro" id="IPR050298">
    <property type="entry name" value="Gram-neg_bact_OMP"/>
</dbReference>
<dbReference type="GO" id="GO:0006811">
    <property type="term" value="P:monoatomic ion transport"/>
    <property type="evidence" value="ECO:0007669"/>
    <property type="project" value="UniProtKB-KW"/>
</dbReference>
<dbReference type="PANTHER" id="PTHR34501">
    <property type="entry name" value="PROTEIN YDDL-RELATED"/>
    <property type="match status" value="1"/>
</dbReference>
<evidence type="ECO:0000256" key="1">
    <source>
        <dbReference type="ARBA" id="ARBA00004571"/>
    </source>
</evidence>
<evidence type="ECO:0000259" key="12">
    <source>
        <dbReference type="Pfam" id="PF13609"/>
    </source>
</evidence>
<dbReference type="InterPro" id="IPR033900">
    <property type="entry name" value="Gram_neg_porin_domain"/>
</dbReference>
<dbReference type="SUPFAM" id="SSF56935">
    <property type="entry name" value="Porins"/>
    <property type="match status" value="1"/>
</dbReference>
<keyword evidence="14" id="KW-1185">Reference proteome</keyword>
<protein>
    <submittedName>
        <fullName evidence="13">Porin</fullName>
    </submittedName>
</protein>
<name>A0A839HMK8_9GAMM</name>
<gene>
    <name evidence="13" type="ORF">HUK38_10955</name>
</gene>
<keyword evidence="8" id="KW-0626">Porin</keyword>
<sequence>MNKQLIGAAIAAAVAVPSAAMAEAILYGKLNVSLDYAEVTNAVALPQFDANGNQISDGEDFTGWGVNGDGGFMPGGNRDNRFGVKGSEDLGNGLKAIYQFEVILNLSAADNNFVSSTSGNDNFIVRTSFAGLAGSFGTVLMGRHDTPMKVSTGPLDLFDETVADYAYSVGFEDLRVDNAVAYISPSFSGFQFMGALVAPGGATTGFGANANSDEIGAYSLAAIYKNGPFYGSLAYESISNESYMNTQVSDAGELNPAYIDDDYNKWRASFGILDWNGFTFAAIYEGRENNLDNNTNYIQDMALWQIQAGYAFGNNMVKAMYGAVDRDIDFDNSNTIEEFDADRNTWAVAFDHNLSKRTKAYVLYSSVEDDNVDIVRGAEWSNFSIGMMHKF</sequence>
<evidence type="ECO:0000313" key="13">
    <source>
        <dbReference type="EMBL" id="MBB1126742.1"/>
    </source>
</evidence>
<evidence type="ECO:0000256" key="4">
    <source>
        <dbReference type="ARBA" id="ARBA00022452"/>
    </source>
</evidence>
<keyword evidence="9" id="KW-0472">Membrane</keyword>
<dbReference type="PANTHER" id="PTHR34501:SF9">
    <property type="entry name" value="MAJOR OUTER MEMBRANE PROTEIN P.IA"/>
    <property type="match status" value="1"/>
</dbReference>
<dbReference type="GO" id="GO:0046930">
    <property type="term" value="C:pore complex"/>
    <property type="evidence" value="ECO:0007669"/>
    <property type="project" value="UniProtKB-KW"/>
</dbReference>
<feature type="signal peptide" evidence="11">
    <location>
        <begin position="1"/>
        <end position="22"/>
    </location>
</feature>
<evidence type="ECO:0000256" key="7">
    <source>
        <dbReference type="ARBA" id="ARBA00023065"/>
    </source>
</evidence>
<dbReference type="Gene3D" id="2.40.160.10">
    <property type="entry name" value="Porin"/>
    <property type="match status" value="1"/>
</dbReference>
<evidence type="ECO:0000256" key="5">
    <source>
        <dbReference type="ARBA" id="ARBA00022692"/>
    </source>
</evidence>
<keyword evidence="3" id="KW-0813">Transport</keyword>